<feature type="transmembrane region" description="Helical" evidence="1">
    <location>
        <begin position="51"/>
        <end position="70"/>
    </location>
</feature>
<feature type="transmembrane region" description="Helical" evidence="1">
    <location>
        <begin position="82"/>
        <end position="103"/>
    </location>
</feature>
<evidence type="ECO:0000313" key="5">
    <source>
        <dbReference type="Proteomes" id="UP001054892"/>
    </source>
</evidence>
<accession>A0A6J4DZ54</accession>
<dbReference type="RefSeq" id="WP_173175186.1">
    <property type="nucleotide sequence ID" value="NZ_AP023189.1"/>
</dbReference>
<keyword evidence="1" id="KW-1133">Transmembrane helix</keyword>
<evidence type="ECO:0000256" key="1">
    <source>
        <dbReference type="SAM" id="Phobius"/>
    </source>
</evidence>
<dbReference type="Proteomes" id="UP000509383">
    <property type="component" value="Chromosome"/>
</dbReference>
<dbReference type="AlphaFoldDB" id="A0A6J4DZ54"/>
<name>A0A6J4DZ54_9PSED</name>
<proteinExistence type="predicted"/>
<feature type="transmembrane region" description="Helical" evidence="1">
    <location>
        <begin position="131"/>
        <end position="152"/>
    </location>
</feature>
<sequence length="157" mass="17699">MSLYLLLKTLHIMSSTLLFGTGLGSAYYALRAWRSQRVEVIAVTFRHLVTADWLFIATTAVFQPLSGLALAKLAGWPLNQVWLLWSVGLYVFAGLCWLPVVWLQIRVRDMARDALAGGQELPARAHLYMKVWFALGWPAFIAFVGIFFLMVIKPLSL</sequence>
<dbReference type="Proteomes" id="UP001054892">
    <property type="component" value="Unassembled WGS sequence"/>
</dbReference>
<keyword evidence="1" id="KW-0812">Transmembrane</keyword>
<dbReference type="Pfam" id="PF10027">
    <property type="entry name" value="DUF2269"/>
    <property type="match status" value="1"/>
</dbReference>
<protein>
    <submittedName>
        <fullName evidence="2">Membrane protein</fullName>
    </submittedName>
</protein>
<evidence type="ECO:0000313" key="3">
    <source>
        <dbReference type="EMBL" id="GJN53747.1"/>
    </source>
</evidence>
<feature type="transmembrane region" description="Helical" evidence="1">
    <location>
        <begin position="12"/>
        <end position="30"/>
    </location>
</feature>
<reference evidence="2 4" key="1">
    <citation type="submission" date="2020-05" db="EMBL/GenBank/DDBJ databases">
        <title>Characterization of novel class B3 metallo-beta-lactamase from novel Pseudomonas species.</title>
        <authorList>
            <person name="Yamada K."/>
            <person name="Aoki K."/>
            <person name="Ishii Y."/>
        </authorList>
    </citation>
    <scope>NUCLEOTIDE SEQUENCE [LARGE SCALE GENOMIC DNA]</scope>
    <source>
        <strain evidence="2 4">TUM18999</strain>
        <strain evidence="3 5">TUM20286</strain>
    </source>
</reference>
<evidence type="ECO:0000313" key="4">
    <source>
        <dbReference type="Proteomes" id="UP000509383"/>
    </source>
</evidence>
<gene>
    <name evidence="2" type="ORF">TUM18999_04770</name>
    <name evidence="3" type="ORF">TUM20286_34990</name>
</gene>
<keyword evidence="5" id="KW-1185">Reference proteome</keyword>
<keyword evidence="1" id="KW-0472">Membrane</keyword>
<organism evidence="2 4">
    <name type="scientific">Pseudomonas tohonis</name>
    <dbReference type="NCBI Taxonomy" id="2725477"/>
    <lineage>
        <taxon>Bacteria</taxon>
        <taxon>Pseudomonadati</taxon>
        <taxon>Pseudomonadota</taxon>
        <taxon>Gammaproteobacteria</taxon>
        <taxon>Pseudomonadales</taxon>
        <taxon>Pseudomonadaceae</taxon>
        <taxon>Pseudomonas</taxon>
    </lineage>
</organism>
<dbReference type="EMBL" id="BQKM01000007">
    <property type="protein sequence ID" value="GJN53747.1"/>
    <property type="molecule type" value="Genomic_DNA"/>
</dbReference>
<evidence type="ECO:0000313" key="2">
    <source>
        <dbReference type="EMBL" id="BCG22286.1"/>
    </source>
</evidence>
<dbReference type="InterPro" id="IPR018729">
    <property type="entry name" value="DUF2269_transmembrane"/>
</dbReference>
<dbReference type="KEGG" id="ptw:TUM18999_04770"/>
<dbReference type="EMBL" id="AP023189">
    <property type="protein sequence ID" value="BCG22286.1"/>
    <property type="molecule type" value="Genomic_DNA"/>
</dbReference>